<dbReference type="InterPro" id="IPR001453">
    <property type="entry name" value="MoaB/Mog_dom"/>
</dbReference>
<dbReference type="Pfam" id="PF03454">
    <property type="entry name" value="MoeA_C"/>
    <property type="match status" value="1"/>
</dbReference>
<dbReference type="Gene3D" id="3.90.105.10">
    <property type="entry name" value="Molybdopterin biosynthesis moea protein, domain 2"/>
    <property type="match status" value="1"/>
</dbReference>
<dbReference type="Pfam" id="PF00994">
    <property type="entry name" value="MoCF_biosynth"/>
    <property type="match status" value="1"/>
</dbReference>
<accession>A0A6J7JAR9</accession>
<dbReference type="SUPFAM" id="SSF53218">
    <property type="entry name" value="Molybdenum cofactor biosynthesis proteins"/>
    <property type="match status" value="1"/>
</dbReference>
<evidence type="ECO:0000313" key="5">
    <source>
        <dbReference type="EMBL" id="CAB5033365.1"/>
    </source>
</evidence>
<dbReference type="Gene3D" id="3.40.980.10">
    <property type="entry name" value="MoaB/Mog-like domain"/>
    <property type="match status" value="1"/>
</dbReference>
<dbReference type="EMBL" id="CAFBPU010000023">
    <property type="protein sequence ID" value="CAB5033365.1"/>
    <property type="molecule type" value="Genomic_DNA"/>
</dbReference>
<organism evidence="4">
    <name type="scientific">freshwater metagenome</name>
    <dbReference type="NCBI Taxonomy" id="449393"/>
    <lineage>
        <taxon>unclassified sequences</taxon>
        <taxon>metagenomes</taxon>
        <taxon>ecological metagenomes</taxon>
    </lineage>
</organism>
<evidence type="ECO:0000256" key="2">
    <source>
        <dbReference type="ARBA" id="ARBA00023150"/>
    </source>
</evidence>
<dbReference type="Gene3D" id="2.40.340.10">
    <property type="entry name" value="MoeA, C-terminal, domain IV"/>
    <property type="match status" value="1"/>
</dbReference>
<dbReference type="GO" id="GO:0006777">
    <property type="term" value="P:Mo-molybdopterin cofactor biosynthetic process"/>
    <property type="evidence" value="ECO:0007669"/>
    <property type="project" value="UniProtKB-KW"/>
</dbReference>
<dbReference type="PANTHER" id="PTHR10192:SF5">
    <property type="entry name" value="GEPHYRIN"/>
    <property type="match status" value="1"/>
</dbReference>
<dbReference type="InterPro" id="IPR005111">
    <property type="entry name" value="MoeA_C_domain_IV"/>
</dbReference>
<dbReference type="Pfam" id="PF03453">
    <property type="entry name" value="MoeA_N"/>
    <property type="match status" value="1"/>
</dbReference>
<dbReference type="UniPathway" id="UPA00344"/>
<dbReference type="InterPro" id="IPR036688">
    <property type="entry name" value="MoeA_C_domain_IV_sf"/>
</dbReference>
<dbReference type="GO" id="GO:0005829">
    <property type="term" value="C:cytosol"/>
    <property type="evidence" value="ECO:0007669"/>
    <property type="project" value="TreeGrafter"/>
</dbReference>
<dbReference type="InterPro" id="IPR036425">
    <property type="entry name" value="MoaB/Mog-like_dom_sf"/>
</dbReference>
<protein>
    <submittedName>
        <fullName evidence="4">Unannotated protein</fullName>
    </submittedName>
</protein>
<gene>
    <name evidence="4" type="ORF">UFOPK3752_00962</name>
    <name evidence="5" type="ORF">UFOPK4150_01243</name>
</gene>
<dbReference type="AlphaFoldDB" id="A0A6J7JAR9"/>
<dbReference type="InterPro" id="IPR005110">
    <property type="entry name" value="MoeA_linker/N"/>
</dbReference>
<keyword evidence="2" id="KW-0501">Molybdenum cofactor biosynthesis</keyword>
<reference evidence="4" key="1">
    <citation type="submission" date="2020-05" db="EMBL/GenBank/DDBJ databases">
        <authorList>
            <person name="Chiriac C."/>
            <person name="Salcher M."/>
            <person name="Ghai R."/>
            <person name="Kavagutti S V."/>
        </authorList>
    </citation>
    <scope>NUCLEOTIDE SEQUENCE</scope>
</reference>
<dbReference type="SUPFAM" id="SSF63882">
    <property type="entry name" value="MoeA N-terminal region -like"/>
    <property type="match status" value="1"/>
</dbReference>
<dbReference type="InterPro" id="IPR038987">
    <property type="entry name" value="MoeA-like"/>
</dbReference>
<comment type="pathway">
    <text evidence="1">Cofactor biosynthesis; molybdopterin biosynthesis.</text>
</comment>
<name>A0A6J7JAR9_9ZZZZ</name>
<dbReference type="SUPFAM" id="SSF63867">
    <property type="entry name" value="MoeA C-terminal domain-like"/>
    <property type="match status" value="1"/>
</dbReference>
<dbReference type="GO" id="GO:0061599">
    <property type="term" value="F:molybdopterin molybdotransferase activity"/>
    <property type="evidence" value="ECO:0007669"/>
    <property type="project" value="TreeGrafter"/>
</dbReference>
<dbReference type="Gene3D" id="2.170.190.11">
    <property type="entry name" value="Molybdopterin biosynthesis moea protein, domain 3"/>
    <property type="match status" value="1"/>
</dbReference>
<sequence length="406" mass="41118">MPWAQARRAAREAAGPLSVVDVPLALALGSVLAHPLVSATPLPPFDASAMDGWAVSGPGPWSVVGHLAAGQTLDRLADGTAVSIATGAALPIGADAILRRERGLVIGRNDANAGGPKLYVGNPTTGDTAPHPGYVEPGLDIRPRGQESAAGELLLEAGGVVTPVVVGMAAAAGYDTLSVIRPPDVALLILGDELLERGHARDGRVRDALGPMLPGWVAWAGGRAFPPVRVPDTLEALLAELDDANADIVITTGSTAAGPADHLHAALTRLGARWVVDGVGVRPGSPMCLATLPDGRHVLGLPGNPLAAVSAILTLGTPLFAALRGEVGAEDARIEEAVLSMNVTSHPEHVRLVPVSRARGLVAVTATPTLHNGPAMLRGLALADGVAVIMPGGGARGSDVDVLPLP</sequence>
<evidence type="ECO:0000259" key="3">
    <source>
        <dbReference type="SMART" id="SM00852"/>
    </source>
</evidence>
<dbReference type="PANTHER" id="PTHR10192">
    <property type="entry name" value="MOLYBDOPTERIN BIOSYNTHESIS PROTEIN"/>
    <property type="match status" value="1"/>
</dbReference>
<dbReference type="EMBL" id="CAFBND010000030">
    <property type="protein sequence ID" value="CAB4939442.1"/>
    <property type="molecule type" value="Genomic_DNA"/>
</dbReference>
<feature type="domain" description="MoaB/Mog" evidence="3">
    <location>
        <begin position="186"/>
        <end position="322"/>
    </location>
</feature>
<evidence type="ECO:0000313" key="4">
    <source>
        <dbReference type="EMBL" id="CAB4939442.1"/>
    </source>
</evidence>
<proteinExistence type="predicted"/>
<evidence type="ECO:0000256" key="1">
    <source>
        <dbReference type="ARBA" id="ARBA00005046"/>
    </source>
</evidence>
<dbReference type="InterPro" id="IPR036135">
    <property type="entry name" value="MoeA_linker/N_sf"/>
</dbReference>
<dbReference type="SMART" id="SM00852">
    <property type="entry name" value="MoCF_biosynth"/>
    <property type="match status" value="1"/>
</dbReference>
<dbReference type="CDD" id="cd00887">
    <property type="entry name" value="MoeA"/>
    <property type="match status" value="1"/>
</dbReference>